<sequence>MRSIRLLLPVAAVLAALSLIPPDAVAVPGAGSNSGSSGPGVHPDNYALECPDLLIVAVSGATDSEADRDPVVEESRQLWSNWVGNVTVPAGEATADRPGTIGWMYVPYPATYGLGLFEDVPTYQDSVAAGVASTNRILDERKRACGERTRFALVGYSVGAEVIERVSRELGHRPDDAHVAPDDIAGVVLVGDPYRPAGVDSLGGAGPRGGGFMSSEPADYGALADRVVYSCRRYDVACDAPEDIAVLELALGMLGQMRFTLIDPMQTVDDLGRTVAVTAARAAAHIVTRDDWWESDESLLDVLRKVVDKTYPVDPSADVSPERMREIRDWAVGPGRPIVLEKLRAEGVGFVDDNSGIVDLFVEPYILLGFVQHIGYWNTNPHDPWYWDSERIVDWIVALAEAERASGQPQN</sequence>
<dbReference type="InterPro" id="IPR000675">
    <property type="entry name" value="Cutinase/axe"/>
</dbReference>
<dbReference type="KEGG" id="rrz:CS378_20765"/>
<dbReference type="Gene3D" id="3.40.50.1820">
    <property type="entry name" value="alpha/beta hydrolase"/>
    <property type="match status" value="1"/>
</dbReference>
<dbReference type="GO" id="GO:0052689">
    <property type="term" value="F:carboxylic ester hydrolase activity"/>
    <property type="evidence" value="ECO:0007669"/>
    <property type="project" value="UniProtKB-KW"/>
</dbReference>
<evidence type="ECO:0000256" key="2">
    <source>
        <dbReference type="ARBA" id="ARBA00022487"/>
    </source>
</evidence>
<accession>A0A098BQA4</accession>
<dbReference type="SUPFAM" id="SSF53474">
    <property type="entry name" value="alpha/beta-Hydrolases"/>
    <property type="match status" value="1"/>
</dbReference>
<evidence type="ECO:0000256" key="5">
    <source>
        <dbReference type="SAM" id="SignalP"/>
    </source>
</evidence>
<dbReference type="EMBL" id="CCSD01000091">
    <property type="protein sequence ID" value="CDZ90894.1"/>
    <property type="molecule type" value="Genomic_DNA"/>
</dbReference>
<evidence type="ECO:0000256" key="4">
    <source>
        <dbReference type="ARBA" id="ARBA00023157"/>
    </source>
</evidence>
<dbReference type="SMART" id="SM01110">
    <property type="entry name" value="Cutinase"/>
    <property type="match status" value="1"/>
</dbReference>
<evidence type="ECO:0000256" key="1">
    <source>
        <dbReference type="ARBA" id="ARBA00007534"/>
    </source>
</evidence>
<dbReference type="PANTHER" id="PTHR33630:SF9">
    <property type="entry name" value="CUTINASE 4"/>
    <property type="match status" value="1"/>
</dbReference>
<evidence type="ECO:0000313" key="6">
    <source>
        <dbReference type="EMBL" id="CDZ90894.1"/>
    </source>
</evidence>
<keyword evidence="4" id="KW-1015">Disulfide bond</keyword>
<keyword evidence="2" id="KW-0719">Serine esterase</keyword>
<name>A0A098BQA4_9NOCA</name>
<reference evidence="6 7" key="1">
    <citation type="journal article" date="2014" name="Genome Announc.">
        <title>Draft Genome Sequence of Propane- and Butane-Oxidizing Actinobacterium Rhodococcus ruber IEGM 231.</title>
        <authorList>
            <person name="Ivshina I.B."/>
            <person name="Kuyukina M.S."/>
            <person name="Krivoruchko A.V."/>
            <person name="Barbe V."/>
            <person name="Fischer C."/>
        </authorList>
    </citation>
    <scope>NUCLEOTIDE SEQUENCE [LARGE SCALE GENOMIC DNA]</scope>
</reference>
<evidence type="ECO:0000313" key="7">
    <source>
        <dbReference type="Proteomes" id="UP000042997"/>
    </source>
</evidence>
<gene>
    <name evidence="6" type="ORF">RHRU231_770015</name>
</gene>
<keyword evidence="5" id="KW-0732">Signal</keyword>
<proteinExistence type="inferred from homology"/>
<organism evidence="6 7">
    <name type="scientific">Rhodococcus ruber</name>
    <dbReference type="NCBI Taxonomy" id="1830"/>
    <lineage>
        <taxon>Bacteria</taxon>
        <taxon>Bacillati</taxon>
        <taxon>Actinomycetota</taxon>
        <taxon>Actinomycetes</taxon>
        <taxon>Mycobacteriales</taxon>
        <taxon>Nocardiaceae</taxon>
        <taxon>Rhodococcus</taxon>
    </lineage>
</organism>
<dbReference type="InterPro" id="IPR029058">
    <property type="entry name" value="AB_hydrolase_fold"/>
</dbReference>
<dbReference type="PANTHER" id="PTHR33630">
    <property type="entry name" value="CUTINASE RV1984C-RELATED-RELATED"/>
    <property type="match status" value="1"/>
</dbReference>
<dbReference type="OrthoDB" id="4480554at2"/>
<protein>
    <recommendedName>
        <fullName evidence="8">Cutinase</fullName>
    </recommendedName>
</protein>
<comment type="similarity">
    <text evidence="1">Belongs to the cutinase family.</text>
</comment>
<feature type="signal peptide" evidence="5">
    <location>
        <begin position="1"/>
        <end position="26"/>
    </location>
</feature>
<dbReference type="eggNOG" id="ENOG5033S0N">
    <property type="taxonomic scope" value="Bacteria"/>
</dbReference>
<evidence type="ECO:0008006" key="8">
    <source>
        <dbReference type="Google" id="ProtNLM"/>
    </source>
</evidence>
<feature type="chain" id="PRO_5030002927" description="Cutinase" evidence="5">
    <location>
        <begin position="27"/>
        <end position="411"/>
    </location>
</feature>
<dbReference type="RefSeq" id="WP_010593867.1">
    <property type="nucleotide sequence ID" value="NZ_CP024315.1"/>
</dbReference>
<dbReference type="Pfam" id="PF01083">
    <property type="entry name" value="Cutinase"/>
    <property type="match status" value="1"/>
</dbReference>
<evidence type="ECO:0000256" key="3">
    <source>
        <dbReference type="ARBA" id="ARBA00022801"/>
    </source>
</evidence>
<dbReference type="AlphaFoldDB" id="A0A098BQA4"/>
<keyword evidence="3" id="KW-0378">Hydrolase</keyword>
<dbReference type="Proteomes" id="UP000042997">
    <property type="component" value="Unassembled WGS sequence"/>
</dbReference>